<evidence type="ECO:0000259" key="7">
    <source>
        <dbReference type="PROSITE" id="PS50885"/>
    </source>
</evidence>
<dbReference type="PRINTS" id="PR00260">
    <property type="entry name" value="CHEMTRNSDUCR"/>
</dbReference>
<comment type="subcellular location">
    <subcellularLocation>
        <location evidence="1">Membrane</location>
    </subcellularLocation>
</comment>
<keyword evidence="5" id="KW-1133">Transmembrane helix</keyword>
<evidence type="ECO:0000256" key="1">
    <source>
        <dbReference type="ARBA" id="ARBA00004370"/>
    </source>
</evidence>
<dbReference type="EMBL" id="CP008956">
    <property type="protein sequence ID" value="QJQ02734.1"/>
    <property type="molecule type" value="Genomic_DNA"/>
</dbReference>
<evidence type="ECO:0000313" key="8">
    <source>
        <dbReference type="EMBL" id="QJQ02734.1"/>
    </source>
</evidence>
<organism evidence="8 9">
    <name type="scientific">Herbaspirillum rubrisubalbicans Os34</name>
    <dbReference type="NCBI Taxonomy" id="1235827"/>
    <lineage>
        <taxon>Bacteria</taxon>
        <taxon>Pseudomonadati</taxon>
        <taxon>Pseudomonadota</taxon>
        <taxon>Betaproteobacteria</taxon>
        <taxon>Burkholderiales</taxon>
        <taxon>Oxalobacteraceae</taxon>
        <taxon>Herbaspirillum</taxon>
    </lineage>
</organism>
<dbReference type="SUPFAM" id="SSF58104">
    <property type="entry name" value="Methyl-accepting chemotaxis protein (MCP) signaling domain"/>
    <property type="match status" value="1"/>
</dbReference>
<dbReference type="InterPro" id="IPR051310">
    <property type="entry name" value="MCP_chemotaxis"/>
</dbReference>
<dbReference type="PROSITE" id="PS50111">
    <property type="entry name" value="CHEMOTAXIS_TRANSDUC_2"/>
    <property type="match status" value="1"/>
</dbReference>
<dbReference type="GO" id="GO:0006935">
    <property type="term" value="P:chemotaxis"/>
    <property type="evidence" value="ECO:0007669"/>
    <property type="project" value="InterPro"/>
</dbReference>
<feature type="transmembrane region" description="Helical" evidence="5">
    <location>
        <begin position="190"/>
        <end position="210"/>
    </location>
</feature>
<dbReference type="GO" id="GO:0005886">
    <property type="term" value="C:plasma membrane"/>
    <property type="evidence" value="ECO:0007669"/>
    <property type="project" value="TreeGrafter"/>
</dbReference>
<dbReference type="InterPro" id="IPR004090">
    <property type="entry name" value="Chemotax_Me-accpt_rcpt"/>
</dbReference>
<dbReference type="Pfam" id="PF00015">
    <property type="entry name" value="MCPsignal"/>
    <property type="match status" value="1"/>
</dbReference>
<keyword evidence="2" id="KW-0488">Methylation</keyword>
<dbReference type="InterPro" id="IPR003660">
    <property type="entry name" value="HAMP_dom"/>
</dbReference>
<dbReference type="InterPro" id="IPR004089">
    <property type="entry name" value="MCPsignal_dom"/>
</dbReference>
<feature type="transmembrane region" description="Helical" evidence="5">
    <location>
        <begin position="12"/>
        <end position="34"/>
    </location>
</feature>
<dbReference type="Gene3D" id="6.10.340.10">
    <property type="match status" value="1"/>
</dbReference>
<name>A0A6M3ZVS3_9BURK</name>
<dbReference type="Pfam" id="PF12729">
    <property type="entry name" value="4HB_MCP_1"/>
    <property type="match status" value="1"/>
</dbReference>
<dbReference type="Proteomes" id="UP000501648">
    <property type="component" value="Chromosome"/>
</dbReference>
<proteinExistence type="inferred from homology"/>
<dbReference type="SMART" id="SM00304">
    <property type="entry name" value="HAMP"/>
    <property type="match status" value="1"/>
</dbReference>
<dbReference type="InterPro" id="IPR024478">
    <property type="entry name" value="HlyB_4HB_MCP"/>
</dbReference>
<dbReference type="PROSITE" id="PS50885">
    <property type="entry name" value="HAMP"/>
    <property type="match status" value="1"/>
</dbReference>
<dbReference type="PANTHER" id="PTHR43531:SF14">
    <property type="entry name" value="METHYL-ACCEPTING CHEMOTAXIS PROTEIN I-RELATED"/>
    <property type="match status" value="1"/>
</dbReference>
<keyword evidence="4" id="KW-0807">Transducer</keyword>
<keyword evidence="5" id="KW-0472">Membrane</keyword>
<dbReference type="SMART" id="SM00283">
    <property type="entry name" value="MA"/>
    <property type="match status" value="1"/>
</dbReference>
<evidence type="ECO:0000256" key="5">
    <source>
        <dbReference type="SAM" id="Phobius"/>
    </source>
</evidence>
<keyword evidence="5" id="KW-0812">Transmembrane</keyword>
<protein>
    <submittedName>
        <fullName evidence="8">Methyl-accepting chemotaxis protein</fullName>
    </submittedName>
</protein>
<dbReference type="GO" id="GO:0007165">
    <property type="term" value="P:signal transduction"/>
    <property type="evidence" value="ECO:0007669"/>
    <property type="project" value="UniProtKB-KW"/>
</dbReference>
<dbReference type="GO" id="GO:0004888">
    <property type="term" value="F:transmembrane signaling receptor activity"/>
    <property type="evidence" value="ECO:0007669"/>
    <property type="project" value="InterPro"/>
</dbReference>
<dbReference type="FunFam" id="1.10.287.950:FF:000001">
    <property type="entry name" value="Methyl-accepting chemotaxis sensory transducer"/>
    <property type="match status" value="1"/>
</dbReference>
<evidence type="ECO:0000259" key="6">
    <source>
        <dbReference type="PROSITE" id="PS50111"/>
    </source>
</evidence>
<evidence type="ECO:0000256" key="3">
    <source>
        <dbReference type="ARBA" id="ARBA00029447"/>
    </source>
</evidence>
<evidence type="ECO:0000313" key="9">
    <source>
        <dbReference type="Proteomes" id="UP000501648"/>
    </source>
</evidence>
<reference evidence="8 9" key="1">
    <citation type="journal article" date="2012" name="J. Bacteriol.">
        <title>Genome sequence of the pathogenic Herbaspirillum seropedicae strain Os34, isolated from rice roots.</title>
        <authorList>
            <person name="Ye W."/>
            <person name="Ye S."/>
            <person name="Liu J."/>
            <person name="Chang S."/>
            <person name="Chen M."/>
            <person name="Zhu B."/>
            <person name="Guo L."/>
            <person name="An Q."/>
        </authorList>
    </citation>
    <scope>NUCLEOTIDE SEQUENCE [LARGE SCALE GENOMIC DNA]</scope>
    <source>
        <strain evidence="8 9">Os34</strain>
    </source>
</reference>
<dbReference type="CDD" id="cd11386">
    <property type="entry name" value="MCP_signal"/>
    <property type="match status" value="1"/>
</dbReference>
<dbReference type="Gene3D" id="1.10.287.950">
    <property type="entry name" value="Methyl-accepting chemotaxis protein"/>
    <property type="match status" value="1"/>
</dbReference>
<dbReference type="Pfam" id="PF00672">
    <property type="entry name" value="HAMP"/>
    <property type="match status" value="1"/>
</dbReference>
<sequence>MFANLTIKTRLIAVIGFLLVISFLIGTTSLISLINVNNSLKTVYEDRLIALSQLDQVIRSSNKMQINIARALVSSQEELATHIASFKKEESVRDKVWKDYLATYLTPTEKELADTLVREQKLLDEKGFAPALNALNGGDMKTVATLIHGDIARYATSITETMNALIQLQTEVAKSEYENSQQRYQSFRSFSIAAIICSILVGSLIGLWLIRSINRPLNSAIEVAQRIARGDLTQSIEVGGTNEMGRLLRALQEMTKALTQAVTQVRHSTDSITTASAEIASGNLDLSSRTEEQAASLEQTASSMEELTSTVKQNADNALQANVLMAQARKQAENGGGIVNQVVATMNDIKQSSSHMVDIINVIDGIAFQTNILALNAAVEAARAGEQGRGFAVVASEVRGLAQRSASAAKEIRELIEASLQKISSGGNLVNDAGAVMEETVDSVKRVAQLMEDIAAASQEQSNGIDQVNLAIGQMDQVTQQNAALVEEAAAAASSLRDQAQILTGAVSVFKTEASHHAMTLEM</sequence>
<evidence type="ECO:0000256" key="2">
    <source>
        <dbReference type="ARBA" id="ARBA00022481"/>
    </source>
</evidence>
<feature type="domain" description="HAMP" evidence="7">
    <location>
        <begin position="211"/>
        <end position="263"/>
    </location>
</feature>
<dbReference type="AlphaFoldDB" id="A0A6M3ZVS3"/>
<feature type="domain" description="Methyl-accepting transducer" evidence="6">
    <location>
        <begin position="268"/>
        <end position="497"/>
    </location>
</feature>
<comment type="similarity">
    <text evidence="3">Belongs to the methyl-accepting chemotaxis (MCP) protein family.</text>
</comment>
<evidence type="ECO:0000256" key="4">
    <source>
        <dbReference type="PROSITE-ProRule" id="PRU00284"/>
    </source>
</evidence>
<gene>
    <name evidence="8" type="ORF">C798_21660</name>
</gene>
<dbReference type="RefSeq" id="WP_017452322.1">
    <property type="nucleotide sequence ID" value="NZ_CP008956.1"/>
</dbReference>
<accession>A0A6M3ZVS3</accession>
<dbReference type="PANTHER" id="PTHR43531">
    <property type="entry name" value="PROTEIN ICFG"/>
    <property type="match status" value="1"/>
</dbReference>
<dbReference type="CDD" id="cd06225">
    <property type="entry name" value="HAMP"/>
    <property type="match status" value="1"/>
</dbReference>